<evidence type="ECO:0000313" key="4">
    <source>
        <dbReference type="EMBL" id="OCL04011.1"/>
    </source>
</evidence>
<accession>A0A8E2ESG7</accession>
<protein>
    <submittedName>
        <fullName evidence="4">Uncharacterized protein</fullName>
    </submittedName>
</protein>
<dbReference type="AlphaFoldDB" id="A0A8E2ESG7"/>
<keyword evidence="5" id="KW-1185">Reference proteome</keyword>
<keyword evidence="2" id="KW-0812">Transmembrane</keyword>
<dbReference type="Proteomes" id="UP000250140">
    <property type="component" value="Unassembled WGS sequence"/>
</dbReference>
<keyword evidence="2" id="KW-0472">Membrane</keyword>
<organism evidence="4 5">
    <name type="scientific">Glonium stellatum</name>
    <dbReference type="NCBI Taxonomy" id="574774"/>
    <lineage>
        <taxon>Eukaryota</taxon>
        <taxon>Fungi</taxon>
        <taxon>Dikarya</taxon>
        <taxon>Ascomycota</taxon>
        <taxon>Pezizomycotina</taxon>
        <taxon>Dothideomycetes</taxon>
        <taxon>Pleosporomycetidae</taxon>
        <taxon>Gloniales</taxon>
        <taxon>Gloniaceae</taxon>
        <taxon>Glonium</taxon>
    </lineage>
</organism>
<proteinExistence type="predicted"/>
<feature type="signal peptide" evidence="3">
    <location>
        <begin position="1"/>
        <end position="22"/>
    </location>
</feature>
<feature type="region of interest" description="Disordered" evidence="1">
    <location>
        <begin position="124"/>
        <end position="149"/>
    </location>
</feature>
<evidence type="ECO:0000256" key="3">
    <source>
        <dbReference type="SAM" id="SignalP"/>
    </source>
</evidence>
<gene>
    <name evidence="4" type="ORF">AOQ84DRAFT_442336</name>
</gene>
<evidence type="ECO:0000256" key="2">
    <source>
        <dbReference type="SAM" id="Phobius"/>
    </source>
</evidence>
<dbReference type="EMBL" id="KV750634">
    <property type="protein sequence ID" value="OCL04011.1"/>
    <property type="molecule type" value="Genomic_DNA"/>
</dbReference>
<sequence length="149" mass="15788">MLSNVISLTVLWLAATAHAIRAQRTVLAAMLIIRKAPTTASLVAYAGVAAMDLRGETHAPTKAGKIARVQRTAQMGGVHTVIVHSTTDEIIIGIVVGIPALLSIGILVYALRREKKARTKAATTMATSGEETQEYHSCGRGAETVFQDP</sequence>
<keyword evidence="2" id="KW-1133">Transmembrane helix</keyword>
<feature type="chain" id="PRO_5034228516" evidence="3">
    <location>
        <begin position="23"/>
        <end position="149"/>
    </location>
</feature>
<reference evidence="4 5" key="1">
    <citation type="journal article" date="2016" name="Nat. Commun.">
        <title>Ectomycorrhizal ecology is imprinted in the genome of the dominant symbiotic fungus Cenococcum geophilum.</title>
        <authorList>
            <consortium name="DOE Joint Genome Institute"/>
            <person name="Peter M."/>
            <person name="Kohler A."/>
            <person name="Ohm R.A."/>
            <person name="Kuo A."/>
            <person name="Krutzmann J."/>
            <person name="Morin E."/>
            <person name="Arend M."/>
            <person name="Barry K.W."/>
            <person name="Binder M."/>
            <person name="Choi C."/>
            <person name="Clum A."/>
            <person name="Copeland A."/>
            <person name="Grisel N."/>
            <person name="Haridas S."/>
            <person name="Kipfer T."/>
            <person name="LaButti K."/>
            <person name="Lindquist E."/>
            <person name="Lipzen A."/>
            <person name="Maire R."/>
            <person name="Meier B."/>
            <person name="Mihaltcheva S."/>
            <person name="Molinier V."/>
            <person name="Murat C."/>
            <person name="Poggeler S."/>
            <person name="Quandt C.A."/>
            <person name="Sperisen C."/>
            <person name="Tritt A."/>
            <person name="Tisserant E."/>
            <person name="Crous P.W."/>
            <person name="Henrissat B."/>
            <person name="Nehls U."/>
            <person name="Egli S."/>
            <person name="Spatafora J.W."/>
            <person name="Grigoriev I.V."/>
            <person name="Martin F.M."/>
        </authorList>
    </citation>
    <scope>NUCLEOTIDE SEQUENCE [LARGE SCALE GENOMIC DNA]</scope>
    <source>
        <strain evidence="4 5">CBS 207.34</strain>
    </source>
</reference>
<name>A0A8E2ESG7_9PEZI</name>
<feature type="transmembrane region" description="Helical" evidence="2">
    <location>
        <begin position="90"/>
        <end position="111"/>
    </location>
</feature>
<evidence type="ECO:0000256" key="1">
    <source>
        <dbReference type="SAM" id="MobiDB-lite"/>
    </source>
</evidence>
<keyword evidence="3" id="KW-0732">Signal</keyword>
<evidence type="ECO:0000313" key="5">
    <source>
        <dbReference type="Proteomes" id="UP000250140"/>
    </source>
</evidence>